<evidence type="ECO:0000313" key="9">
    <source>
        <dbReference type="Proteomes" id="UP000035159"/>
    </source>
</evidence>
<dbReference type="InterPro" id="IPR011032">
    <property type="entry name" value="GroES-like_sf"/>
</dbReference>
<proteinExistence type="inferred from homology"/>
<dbReference type="InterPro" id="IPR036291">
    <property type="entry name" value="NAD(P)-bd_dom_sf"/>
</dbReference>
<name>A0A0G2ZBA7_9BACT</name>
<dbReference type="RefSeq" id="WP_047754505.1">
    <property type="nucleotide sequence ID" value="NZ_CAJUHA010000009.1"/>
</dbReference>
<dbReference type="SUPFAM" id="SSF51735">
    <property type="entry name" value="NAD(P)-binding Rossmann-fold domains"/>
    <property type="match status" value="1"/>
</dbReference>
<dbReference type="Pfam" id="PF16912">
    <property type="entry name" value="Glu_dehyd_C"/>
    <property type="match status" value="1"/>
</dbReference>
<dbReference type="OrthoDB" id="9769198at2"/>
<dbReference type="PANTHER" id="PTHR43350:SF2">
    <property type="entry name" value="GROES-LIKE ZINC-BINDING ALCOHOL DEHYDROGENASE FAMILY PROTEIN"/>
    <property type="match status" value="1"/>
</dbReference>
<dbReference type="GO" id="GO:0016491">
    <property type="term" value="F:oxidoreductase activity"/>
    <property type="evidence" value="ECO:0007669"/>
    <property type="project" value="UniProtKB-KW"/>
</dbReference>
<comment type="cofactor">
    <cofactor evidence="1">
        <name>Zn(2+)</name>
        <dbReference type="ChEBI" id="CHEBI:29105"/>
    </cofactor>
</comment>
<dbReference type="PATRIC" id="fig|1330330.3.peg.1117"/>
<evidence type="ECO:0000256" key="2">
    <source>
        <dbReference type="ARBA" id="ARBA00008072"/>
    </source>
</evidence>
<evidence type="ECO:0000256" key="5">
    <source>
        <dbReference type="ARBA" id="ARBA00023002"/>
    </source>
</evidence>
<accession>A0A0G2ZBA7</accession>
<evidence type="ECO:0000259" key="7">
    <source>
        <dbReference type="Pfam" id="PF16912"/>
    </source>
</evidence>
<feature type="domain" description="Glucose dehydrogenase C-terminal" evidence="7">
    <location>
        <begin position="142"/>
        <end position="313"/>
    </location>
</feature>
<dbReference type="InterPro" id="IPR031640">
    <property type="entry name" value="Glu_dehyd_C"/>
</dbReference>
<dbReference type="STRING" id="1330330.IX53_05550"/>
<dbReference type="KEGG" id="kpf:IX53_05550"/>
<evidence type="ECO:0000256" key="4">
    <source>
        <dbReference type="ARBA" id="ARBA00022833"/>
    </source>
</evidence>
<dbReference type="CDD" id="cd08242">
    <property type="entry name" value="MDR_like"/>
    <property type="match status" value="1"/>
</dbReference>
<dbReference type="Pfam" id="PF08240">
    <property type="entry name" value="ADH_N"/>
    <property type="match status" value="1"/>
</dbReference>
<dbReference type="Gene3D" id="3.40.50.720">
    <property type="entry name" value="NAD(P)-binding Rossmann-like Domain"/>
    <property type="match status" value="1"/>
</dbReference>
<keyword evidence="3" id="KW-0479">Metal-binding</keyword>
<keyword evidence="9" id="KW-1185">Reference proteome</keyword>
<evidence type="ECO:0000256" key="1">
    <source>
        <dbReference type="ARBA" id="ARBA00001947"/>
    </source>
</evidence>
<evidence type="ECO:0000313" key="8">
    <source>
        <dbReference type="EMBL" id="AKI97371.1"/>
    </source>
</evidence>
<comment type="similarity">
    <text evidence="2">Belongs to the zinc-containing alcohol dehydrogenase family.</text>
</comment>
<keyword evidence="4" id="KW-0862">Zinc</keyword>
<dbReference type="Proteomes" id="UP000035159">
    <property type="component" value="Chromosome"/>
</dbReference>
<evidence type="ECO:0000256" key="3">
    <source>
        <dbReference type="ARBA" id="ARBA00022723"/>
    </source>
</evidence>
<organism evidence="8 9">
    <name type="scientific">Kosmotoga pacifica</name>
    <dbReference type="NCBI Taxonomy" id="1330330"/>
    <lineage>
        <taxon>Bacteria</taxon>
        <taxon>Thermotogati</taxon>
        <taxon>Thermotogota</taxon>
        <taxon>Thermotogae</taxon>
        <taxon>Kosmotogales</taxon>
        <taxon>Kosmotogaceae</taxon>
        <taxon>Kosmotoga</taxon>
    </lineage>
</organism>
<dbReference type="GO" id="GO:0046872">
    <property type="term" value="F:metal ion binding"/>
    <property type="evidence" value="ECO:0007669"/>
    <property type="project" value="UniProtKB-KW"/>
</dbReference>
<gene>
    <name evidence="8" type="ORF">IX53_05550</name>
</gene>
<dbReference type="EMBL" id="CP011232">
    <property type="protein sequence ID" value="AKI97371.1"/>
    <property type="molecule type" value="Genomic_DNA"/>
</dbReference>
<protein>
    <submittedName>
        <fullName evidence="8">Alcohol dehydrogenase</fullName>
    </submittedName>
</protein>
<dbReference type="SUPFAM" id="SSF50129">
    <property type="entry name" value="GroES-like"/>
    <property type="match status" value="1"/>
</dbReference>
<feature type="domain" description="Alcohol dehydrogenase-like N-terminal" evidence="6">
    <location>
        <begin position="22"/>
        <end position="125"/>
    </location>
</feature>
<dbReference type="InterPro" id="IPR013154">
    <property type="entry name" value="ADH-like_N"/>
</dbReference>
<evidence type="ECO:0000259" key="6">
    <source>
        <dbReference type="Pfam" id="PF08240"/>
    </source>
</evidence>
<keyword evidence="5" id="KW-0560">Oxidoreductase</keyword>
<dbReference type="AlphaFoldDB" id="A0A0G2ZBA7"/>
<dbReference type="Gene3D" id="3.90.180.10">
    <property type="entry name" value="Medium-chain alcohol dehydrogenases, catalytic domain"/>
    <property type="match status" value="1"/>
</dbReference>
<dbReference type="PANTHER" id="PTHR43350">
    <property type="entry name" value="NAD-DEPENDENT ALCOHOL DEHYDROGENASE"/>
    <property type="match status" value="1"/>
</dbReference>
<reference evidence="8 9" key="1">
    <citation type="submission" date="2015-04" db="EMBL/GenBank/DDBJ databases">
        <title>Complete Genome Sequence of Kosmotoga pacifica SLHLJ1.</title>
        <authorList>
            <person name="Jiang L.J."/>
            <person name="Shao Z.Z."/>
            <person name="Jebbar M."/>
        </authorList>
    </citation>
    <scope>NUCLEOTIDE SEQUENCE [LARGE SCALE GENOMIC DNA]</scope>
    <source>
        <strain evidence="8 9">SLHLJ1</strain>
    </source>
</reference>
<sequence length="314" mass="34169">MKALYFDGQLRFTEIPEPKLRENEALIRVRYAGICNTDLEIFKGYMGFNGVPGHEFVGEVVEAPDKGLIGKRVVGEINIACGKCDMCLSGHRKHCRNIRTLGINNWDGAFAEYLKLPIENLHPVPNSIDDIEAVFVEPLAAAVQVLEQVNFRPTDRVAVVGDGKLGLLISLVLKARNIDHILIGKHPSRAKDIVKGIPLAFPDRIQELSGQIDIAVEATGNSQGFALAVNIVKPTGTIVLKSTYASGSTFDFSPVVVKELNVIGSRCGSFKPAIGFLEKKLVPVKSMVSAVYPFEEAIDAFSATPGALKVLLRF</sequence>